<protein>
    <submittedName>
        <fullName evidence="1">Uncharacterized protein</fullName>
    </submittedName>
</protein>
<keyword evidence="2" id="KW-1185">Reference proteome</keyword>
<evidence type="ECO:0000313" key="1">
    <source>
        <dbReference type="EMBL" id="MBB5955129.1"/>
    </source>
</evidence>
<dbReference type="EMBL" id="JACHJN010000002">
    <property type="protein sequence ID" value="MBB5955129.1"/>
    <property type="molecule type" value="Genomic_DNA"/>
</dbReference>
<accession>A0A841CCK9</accession>
<evidence type="ECO:0000313" key="2">
    <source>
        <dbReference type="Proteomes" id="UP000547510"/>
    </source>
</evidence>
<dbReference type="AlphaFoldDB" id="A0A841CCK9"/>
<gene>
    <name evidence="1" type="ORF">FHS29_001699</name>
</gene>
<name>A0A841CCK9_9PSEU</name>
<comment type="caution">
    <text evidence="1">The sequence shown here is derived from an EMBL/GenBank/DDBJ whole genome shotgun (WGS) entry which is preliminary data.</text>
</comment>
<sequence length="41" mass="4527">MSRVLGRLLDRHAFGAELRLPETRTSGSGVVLLRYAADDAR</sequence>
<organism evidence="1 2">
    <name type="scientific">Saccharothrix tamanrassetensis</name>
    <dbReference type="NCBI Taxonomy" id="1051531"/>
    <lineage>
        <taxon>Bacteria</taxon>
        <taxon>Bacillati</taxon>
        <taxon>Actinomycetota</taxon>
        <taxon>Actinomycetes</taxon>
        <taxon>Pseudonocardiales</taxon>
        <taxon>Pseudonocardiaceae</taxon>
        <taxon>Saccharothrix</taxon>
    </lineage>
</organism>
<dbReference type="Proteomes" id="UP000547510">
    <property type="component" value="Unassembled WGS sequence"/>
</dbReference>
<reference evidence="1 2" key="1">
    <citation type="submission" date="2020-08" db="EMBL/GenBank/DDBJ databases">
        <title>Genomic Encyclopedia of Type Strains, Phase III (KMG-III): the genomes of soil and plant-associated and newly described type strains.</title>
        <authorList>
            <person name="Whitman W."/>
        </authorList>
    </citation>
    <scope>NUCLEOTIDE SEQUENCE [LARGE SCALE GENOMIC DNA]</scope>
    <source>
        <strain evidence="1 2">CECT 8640</strain>
    </source>
</reference>
<dbReference type="RefSeq" id="WP_281391541.1">
    <property type="nucleotide sequence ID" value="NZ_JACHJN010000002.1"/>
</dbReference>
<proteinExistence type="predicted"/>